<dbReference type="EMBL" id="JAVBIB010000019">
    <property type="protein sequence ID" value="MDV2420196.1"/>
    <property type="molecule type" value="Genomic_DNA"/>
</dbReference>
<proteinExistence type="predicted"/>
<name>A0AAE4NNX2_9CORY</name>
<evidence type="ECO:0000313" key="2">
    <source>
        <dbReference type="Proteomes" id="UP001185706"/>
    </source>
</evidence>
<gene>
    <name evidence="1" type="ORF">RAE03_10520</name>
</gene>
<evidence type="ECO:0000313" key="1">
    <source>
        <dbReference type="EMBL" id="MDV2420196.1"/>
    </source>
</evidence>
<dbReference type="AlphaFoldDB" id="A0AAE4NNX2"/>
<dbReference type="RefSeq" id="WP_316993787.1">
    <property type="nucleotide sequence ID" value="NZ_JAVBIB010000019.1"/>
</dbReference>
<reference evidence="1" key="1">
    <citation type="submission" date="2023-08" db="EMBL/GenBank/DDBJ databases">
        <title>Genomic characterization of the C. tuberculostearicum species complex, a ubiquitous member of the human skin microbiome.</title>
        <authorList>
            <person name="Ahmed N."/>
            <person name="Deming C."/>
            <person name="Conlan S."/>
            <person name="Segre J."/>
        </authorList>
    </citation>
    <scope>NUCLEOTIDE SEQUENCE</scope>
    <source>
        <strain evidence="1">CTNIH22</strain>
    </source>
</reference>
<sequence>MPDLTTMHLKCLLAQATPGPWEYEGPQYQEITTLDDAGLEQSVISLDRYTEKETCNRPADMNLAAAAPQLAEEVIHLREHIEELITAMKDKAATGESQSPAIIAGYLKEIVLGEPNG</sequence>
<accession>A0AAE4NNX2</accession>
<dbReference type="Proteomes" id="UP001185706">
    <property type="component" value="Unassembled WGS sequence"/>
</dbReference>
<protein>
    <submittedName>
        <fullName evidence="1">Uncharacterized protein</fullName>
    </submittedName>
</protein>
<comment type="caution">
    <text evidence="1">The sequence shown here is derived from an EMBL/GenBank/DDBJ whole genome shotgun (WGS) entry which is preliminary data.</text>
</comment>
<organism evidence="1 2">
    <name type="scientific">Corynebacterium tuberculostearicum</name>
    <dbReference type="NCBI Taxonomy" id="38304"/>
    <lineage>
        <taxon>Bacteria</taxon>
        <taxon>Bacillati</taxon>
        <taxon>Actinomycetota</taxon>
        <taxon>Actinomycetes</taxon>
        <taxon>Mycobacteriales</taxon>
        <taxon>Corynebacteriaceae</taxon>
        <taxon>Corynebacterium</taxon>
    </lineage>
</organism>